<protein>
    <submittedName>
        <fullName evidence="2">Uncharacterized protein</fullName>
    </submittedName>
</protein>
<name>A0A1B6PH61_SORBI</name>
<accession>A0A1B6PH61</accession>
<dbReference type="AlphaFoldDB" id="A0A1B6PH61"/>
<dbReference type="InParanoid" id="A0A1B6PH61"/>
<gene>
    <name evidence="2" type="ORF">SORBI_3007G099300</name>
</gene>
<feature type="region of interest" description="Disordered" evidence="1">
    <location>
        <begin position="1"/>
        <end position="55"/>
    </location>
</feature>
<dbReference type="EMBL" id="CM000766">
    <property type="protein sequence ID" value="KXG24905.1"/>
    <property type="molecule type" value="Genomic_DNA"/>
</dbReference>
<feature type="compositionally biased region" description="Polar residues" evidence="1">
    <location>
        <begin position="1"/>
        <end position="20"/>
    </location>
</feature>
<evidence type="ECO:0000256" key="1">
    <source>
        <dbReference type="SAM" id="MobiDB-lite"/>
    </source>
</evidence>
<evidence type="ECO:0000313" key="3">
    <source>
        <dbReference type="Proteomes" id="UP000000768"/>
    </source>
</evidence>
<proteinExistence type="predicted"/>
<organism evidence="2 3">
    <name type="scientific">Sorghum bicolor</name>
    <name type="common">Sorghum</name>
    <name type="synonym">Sorghum vulgare</name>
    <dbReference type="NCBI Taxonomy" id="4558"/>
    <lineage>
        <taxon>Eukaryota</taxon>
        <taxon>Viridiplantae</taxon>
        <taxon>Streptophyta</taxon>
        <taxon>Embryophyta</taxon>
        <taxon>Tracheophyta</taxon>
        <taxon>Spermatophyta</taxon>
        <taxon>Magnoliopsida</taxon>
        <taxon>Liliopsida</taxon>
        <taxon>Poales</taxon>
        <taxon>Poaceae</taxon>
        <taxon>PACMAD clade</taxon>
        <taxon>Panicoideae</taxon>
        <taxon>Andropogonodae</taxon>
        <taxon>Andropogoneae</taxon>
        <taxon>Sorghinae</taxon>
        <taxon>Sorghum</taxon>
    </lineage>
</organism>
<dbReference type="Proteomes" id="UP000000768">
    <property type="component" value="Chromosome 7"/>
</dbReference>
<evidence type="ECO:0000313" key="2">
    <source>
        <dbReference type="EMBL" id="KXG24905.1"/>
    </source>
</evidence>
<sequence>MNRPPSSTSAIDRSSPSPLQLDTAPRPSHRFTLELGAGGSTAPATACPSTNTNTKHRQCCASWPFSVRGLLQSRAPAKTLRHPLLQLQPLPLSALRQTASLWRLWLPWKGMLGASLQIHAEASILRASSHGTQPLPGKQS</sequence>
<reference evidence="2 3" key="1">
    <citation type="journal article" date="2009" name="Nature">
        <title>The Sorghum bicolor genome and the diversification of grasses.</title>
        <authorList>
            <person name="Paterson A.H."/>
            <person name="Bowers J.E."/>
            <person name="Bruggmann R."/>
            <person name="Dubchak I."/>
            <person name="Grimwood J."/>
            <person name="Gundlach H."/>
            <person name="Haberer G."/>
            <person name="Hellsten U."/>
            <person name="Mitros T."/>
            <person name="Poliakov A."/>
            <person name="Schmutz J."/>
            <person name="Spannagl M."/>
            <person name="Tang H."/>
            <person name="Wang X."/>
            <person name="Wicker T."/>
            <person name="Bharti A.K."/>
            <person name="Chapman J."/>
            <person name="Feltus F.A."/>
            <person name="Gowik U."/>
            <person name="Grigoriev I.V."/>
            <person name="Lyons E."/>
            <person name="Maher C.A."/>
            <person name="Martis M."/>
            <person name="Narechania A."/>
            <person name="Otillar R.P."/>
            <person name="Penning B.W."/>
            <person name="Salamov A.A."/>
            <person name="Wang Y."/>
            <person name="Zhang L."/>
            <person name="Carpita N.C."/>
            <person name="Freeling M."/>
            <person name="Gingle A.R."/>
            <person name="Hash C.T."/>
            <person name="Keller B."/>
            <person name="Klein P."/>
            <person name="Kresovich S."/>
            <person name="McCann M.C."/>
            <person name="Ming R."/>
            <person name="Peterson D.G."/>
            <person name="Mehboob-ur-Rahman"/>
            <person name="Ware D."/>
            <person name="Westhoff P."/>
            <person name="Mayer K.F."/>
            <person name="Messing J."/>
            <person name="Rokhsar D.S."/>
        </authorList>
    </citation>
    <scope>NUCLEOTIDE SEQUENCE [LARGE SCALE GENOMIC DNA]</scope>
    <source>
        <strain evidence="3">cv. BTx623</strain>
    </source>
</reference>
<reference evidence="3" key="2">
    <citation type="journal article" date="2018" name="Plant J.">
        <title>The Sorghum bicolor reference genome: improved assembly, gene annotations, a transcriptome atlas, and signatures of genome organization.</title>
        <authorList>
            <person name="McCormick R.F."/>
            <person name="Truong S.K."/>
            <person name="Sreedasyam A."/>
            <person name="Jenkins J."/>
            <person name="Shu S."/>
            <person name="Sims D."/>
            <person name="Kennedy M."/>
            <person name="Amirebrahimi M."/>
            <person name="Weers B.D."/>
            <person name="McKinley B."/>
            <person name="Mattison A."/>
            <person name="Morishige D.T."/>
            <person name="Grimwood J."/>
            <person name="Schmutz J."/>
            <person name="Mullet J.E."/>
        </authorList>
    </citation>
    <scope>NUCLEOTIDE SEQUENCE [LARGE SCALE GENOMIC DNA]</scope>
    <source>
        <strain evidence="3">cv. BTx623</strain>
    </source>
</reference>
<keyword evidence="3" id="KW-1185">Reference proteome</keyword>
<dbReference type="Gramene" id="KXG24905">
    <property type="protein sequence ID" value="KXG24905"/>
    <property type="gene ID" value="SORBI_3007G099300"/>
</dbReference>